<reference evidence="2 3" key="1">
    <citation type="submission" date="2020-06" db="EMBL/GenBank/DDBJ databases">
        <title>The yeast mating-type switching endonuclease HO is a domesticated member of an unorthodox homing genetic element family.</title>
        <authorList>
            <person name="Coughlan A.Y."/>
            <person name="Lombardi L."/>
            <person name="Braun-Galleani S."/>
            <person name="Martos A.R."/>
            <person name="Galeote V."/>
            <person name="Bigey F."/>
            <person name="Dequin S."/>
            <person name="Byrne K.P."/>
            <person name="Wolfe K.H."/>
        </authorList>
    </citation>
    <scope>NUCLEOTIDE SEQUENCE [LARGE SCALE GENOMIC DNA]</scope>
    <source>
        <strain evidence="2 3">CBS2947</strain>
    </source>
</reference>
<dbReference type="Gene3D" id="2.160.20.70">
    <property type="match status" value="1"/>
</dbReference>
<proteinExistence type="predicted"/>
<evidence type="ECO:0000313" key="2">
    <source>
        <dbReference type="EMBL" id="QLQ81374.1"/>
    </source>
</evidence>
<feature type="domain" description="C-CAP/cofactor C-like" evidence="1">
    <location>
        <begin position="4"/>
        <end position="166"/>
    </location>
</feature>
<name>A0A7H9HUG0_9SACH</name>
<gene>
    <name evidence="2" type="ORF">HG537_0F01350</name>
</gene>
<dbReference type="InterPro" id="IPR017901">
    <property type="entry name" value="C-CAP_CF_C-like"/>
</dbReference>
<organism evidence="2 3">
    <name type="scientific">Torulaspora globosa</name>
    <dbReference type="NCBI Taxonomy" id="48254"/>
    <lineage>
        <taxon>Eukaryota</taxon>
        <taxon>Fungi</taxon>
        <taxon>Dikarya</taxon>
        <taxon>Ascomycota</taxon>
        <taxon>Saccharomycotina</taxon>
        <taxon>Saccharomycetes</taxon>
        <taxon>Saccharomycetales</taxon>
        <taxon>Saccharomycetaceae</taxon>
        <taxon>Torulaspora</taxon>
    </lineage>
</organism>
<dbReference type="OrthoDB" id="4035763at2759"/>
<evidence type="ECO:0000259" key="1">
    <source>
        <dbReference type="PROSITE" id="PS51329"/>
    </source>
</evidence>
<protein>
    <recommendedName>
        <fullName evidence="1">C-CAP/cofactor C-like domain-containing protein</fullName>
    </recommendedName>
</protein>
<dbReference type="EMBL" id="CP059272">
    <property type="protein sequence ID" value="QLQ81374.1"/>
    <property type="molecule type" value="Genomic_DNA"/>
</dbReference>
<keyword evidence="3" id="KW-1185">Reference proteome</keyword>
<dbReference type="Proteomes" id="UP000510647">
    <property type="component" value="Chromosome 6"/>
</dbReference>
<sequence>MNAPDKPFHSTKESITTRVGELITIKSSTASYENLNKCILITEMDTVPSQSGSLILRNIKNSTVKLEPPPFSSGSILITDCDELLIICSTPPNNAVQVRLHNLSNCKLLIQPIDSTTKQVIVLENCSDCIFHKSTEHLLNLQNFSVLALRGKDDSVEETNAYRFEPFDVAMSAHQL</sequence>
<dbReference type="PROSITE" id="PS51329">
    <property type="entry name" value="C_CAP_COFACTOR_C"/>
    <property type="match status" value="1"/>
</dbReference>
<accession>A0A7H9HUG0</accession>
<dbReference type="InterPro" id="IPR016098">
    <property type="entry name" value="CAP/MinC_C"/>
</dbReference>
<dbReference type="AlphaFoldDB" id="A0A7H9HUG0"/>
<evidence type="ECO:0000313" key="3">
    <source>
        <dbReference type="Proteomes" id="UP000510647"/>
    </source>
</evidence>